<comment type="caution">
    <text evidence="1">The sequence shown here is derived from an EMBL/GenBank/DDBJ whole genome shotgun (WGS) entry which is preliminary data.</text>
</comment>
<dbReference type="EMBL" id="BSXT01000071">
    <property type="protein sequence ID" value="GMF16684.1"/>
    <property type="molecule type" value="Genomic_DNA"/>
</dbReference>
<evidence type="ECO:0000313" key="2">
    <source>
        <dbReference type="Proteomes" id="UP001165121"/>
    </source>
</evidence>
<gene>
    <name evidence="1" type="ORF">Pfra01_000090600</name>
</gene>
<proteinExistence type="predicted"/>
<dbReference type="Proteomes" id="UP001165121">
    <property type="component" value="Unassembled WGS sequence"/>
</dbReference>
<dbReference type="AlphaFoldDB" id="A0A9W6WUG2"/>
<sequence length="82" mass="9660">MSEWVRKAWRDTDEATIYQSVRAAGFASEPAQWFIAKHEVYENKFRERWNLEEDGIDLDQFNLHTLDDAPDDISQVGVQSRE</sequence>
<keyword evidence="2" id="KW-1185">Reference proteome</keyword>
<evidence type="ECO:0000313" key="1">
    <source>
        <dbReference type="EMBL" id="GMF16684.1"/>
    </source>
</evidence>
<accession>A0A9W6WUG2</accession>
<name>A0A9W6WUG2_9STRA</name>
<organism evidence="1 2">
    <name type="scientific">Phytophthora fragariaefolia</name>
    <dbReference type="NCBI Taxonomy" id="1490495"/>
    <lineage>
        <taxon>Eukaryota</taxon>
        <taxon>Sar</taxon>
        <taxon>Stramenopiles</taxon>
        <taxon>Oomycota</taxon>
        <taxon>Peronosporomycetes</taxon>
        <taxon>Peronosporales</taxon>
        <taxon>Peronosporaceae</taxon>
        <taxon>Phytophthora</taxon>
    </lineage>
</organism>
<reference evidence="1" key="1">
    <citation type="submission" date="2023-04" db="EMBL/GenBank/DDBJ databases">
        <title>Phytophthora fragariaefolia NBRC 109709.</title>
        <authorList>
            <person name="Ichikawa N."/>
            <person name="Sato H."/>
            <person name="Tonouchi N."/>
        </authorList>
    </citation>
    <scope>NUCLEOTIDE SEQUENCE</scope>
    <source>
        <strain evidence="1">NBRC 109709</strain>
    </source>
</reference>
<protein>
    <submittedName>
        <fullName evidence="1">Unnamed protein product</fullName>
    </submittedName>
</protein>